<organism evidence="1 2">
    <name type="scientific">Actinoplanes subglobosus</name>
    <dbReference type="NCBI Taxonomy" id="1547892"/>
    <lineage>
        <taxon>Bacteria</taxon>
        <taxon>Bacillati</taxon>
        <taxon>Actinomycetota</taxon>
        <taxon>Actinomycetes</taxon>
        <taxon>Micromonosporales</taxon>
        <taxon>Micromonosporaceae</taxon>
        <taxon>Actinoplanes</taxon>
    </lineage>
</organism>
<protein>
    <recommendedName>
        <fullName evidence="3">HEAT repeat domain-containing protein</fullName>
    </recommendedName>
</protein>
<proteinExistence type="predicted"/>
<dbReference type="Gene3D" id="1.25.10.10">
    <property type="entry name" value="Leucine-rich Repeat Variant"/>
    <property type="match status" value="1"/>
</dbReference>
<reference evidence="2" key="1">
    <citation type="journal article" date="2019" name="Int. J. Syst. Evol. Microbiol.">
        <title>The Global Catalogue of Microorganisms (GCM) 10K type strain sequencing project: providing services to taxonomists for standard genome sequencing and annotation.</title>
        <authorList>
            <consortium name="The Broad Institute Genomics Platform"/>
            <consortium name="The Broad Institute Genome Sequencing Center for Infectious Disease"/>
            <person name="Wu L."/>
            <person name="Ma J."/>
        </authorList>
    </citation>
    <scope>NUCLEOTIDE SEQUENCE [LARGE SCALE GENOMIC DNA]</scope>
    <source>
        <strain evidence="2">TBRC 5832</strain>
    </source>
</reference>
<dbReference type="EMBL" id="JBHSBL010000015">
    <property type="protein sequence ID" value="MFC4066700.1"/>
    <property type="molecule type" value="Genomic_DNA"/>
</dbReference>
<comment type="caution">
    <text evidence="1">The sequence shown here is derived from an EMBL/GenBank/DDBJ whole genome shotgun (WGS) entry which is preliminary data.</text>
</comment>
<dbReference type="InterPro" id="IPR011989">
    <property type="entry name" value="ARM-like"/>
</dbReference>
<evidence type="ECO:0008006" key="3">
    <source>
        <dbReference type="Google" id="ProtNLM"/>
    </source>
</evidence>
<accession>A0ABV8IUM8</accession>
<dbReference type="SUPFAM" id="SSF48371">
    <property type="entry name" value="ARM repeat"/>
    <property type="match status" value="1"/>
</dbReference>
<keyword evidence="2" id="KW-1185">Reference proteome</keyword>
<evidence type="ECO:0000313" key="1">
    <source>
        <dbReference type="EMBL" id="MFC4066700.1"/>
    </source>
</evidence>
<dbReference type="InterPro" id="IPR016024">
    <property type="entry name" value="ARM-type_fold"/>
</dbReference>
<evidence type="ECO:0000313" key="2">
    <source>
        <dbReference type="Proteomes" id="UP001595867"/>
    </source>
</evidence>
<sequence length="572" mass="60855">MTGPRPTGWAWLERGLTTGDVLVPGSDAHDHLYHFVDADRDGPATRRLLTYTGDARPAVRRTLFALLDSLGFRHRDWPLLADAAESALTDPDPWVRQTAASLLGRTAAPGRVLAALDAATDPDTRIALADALNRHVPARLRSDPVPAVRVLATLAAYPSDDPGAWPALDAEVRADLDACAGVLDAGGRITAGERWAWAMVSLDREEDCHAWAQRLADPAENPTINAEGVRLARRAMRIWRAAPARLTPVLVGLLDRDDARRTLTASRTATRLAADDLVPLLDDPAVATALGSVGDRRAVPRLVDLMLAGSDEPRLGEALRALARAGADPEAPVAAARQILSGRAGSGSPTLALRVLSAFGPAAAPALPELVARIEGAENDTPDHEILVLGRIGRAAEAAVPSIRGFTSQCATSALLRITGDRSVAEDHLAGRPEELRHGRLAAELLTWLAGHGGLTVRQHRQARSLFRVRGFGQAEVAGAIWLHEGPAAAAQLVAELPQYLTCGVRGPAALRALIMMGAHARPVLGDLDRFATGRRRSVYYSGSDEDVEMRVDETMVGEVIAARERIAGAGQ</sequence>
<dbReference type="Proteomes" id="UP001595867">
    <property type="component" value="Unassembled WGS sequence"/>
</dbReference>
<dbReference type="RefSeq" id="WP_378067661.1">
    <property type="nucleotide sequence ID" value="NZ_JBHSBL010000015.1"/>
</dbReference>
<gene>
    <name evidence="1" type="ORF">ACFO0C_17320</name>
</gene>
<name>A0ABV8IUM8_9ACTN</name>